<comment type="caution">
    <text evidence="6">The sequence shown here is derived from an EMBL/GenBank/DDBJ whole genome shotgun (WGS) entry which is preliminary data.</text>
</comment>
<dbReference type="SMART" id="SM00456">
    <property type="entry name" value="WW"/>
    <property type="match status" value="2"/>
</dbReference>
<feature type="compositionally biased region" description="Polar residues" evidence="1">
    <location>
        <begin position="703"/>
        <end position="715"/>
    </location>
</feature>
<evidence type="ECO:0000313" key="6">
    <source>
        <dbReference type="EMBL" id="KAK0418169.1"/>
    </source>
</evidence>
<dbReference type="AlphaFoldDB" id="A0AA39I7H6"/>
<dbReference type="InterPro" id="IPR029071">
    <property type="entry name" value="Ubiquitin-like_domsf"/>
</dbReference>
<dbReference type="SUPFAM" id="SSF54236">
    <property type="entry name" value="Ubiquitin-like"/>
    <property type="match status" value="1"/>
</dbReference>
<evidence type="ECO:0000256" key="1">
    <source>
        <dbReference type="SAM" id="MobiDB-lite"/>
    </source>
</evidence>
<gene>
    <name evidence="6" type="ORF">QR680_013412</name>
</gene>
<feature type="compositionally biased region" description="Polar residues" evidence="1">
    <location>
        <begin position="871"/>
        <end position="883"/>
    </location>
</feature>
<dbReference type="CDD" id="cd14473">
    <property type="entry name" value="FERM_B-lobe"/>
    <property type="match status" value="1"/>
</dbReference>
<evidence type="ECO:0000313" key="7">
    <source>
        <dbReference type="Proteomes" id="UP001175271"/>
    </source>
</evidence>
<dbReference type="InterPro" id="IPR001478">
    <property type="entry name" value="PDZ"/>
</dbReference>
<dbReference type="Gene3D" id="2.30.42.10">
    <property type="match status" value="1"/>
</dbReference>
<dbReference type="InterPro" id="IPR000299">
    <property type="entry name" value="FERM_domain"/>
</dbReference>
<evidence type="ECO:0000259" key="4">
    <source>
        <dbReference type="PROSITE" id="PS50106"/>
    </source>
</evidence>
<proteinExistence type="predicted"/>
<dbReference type="InterPro" id="IPR036020">
    <property type="entry name" value="WW_dom_sf"/>
</dbReference>
<feature type="compositionally biased region" description="Polar residues" evidence="1">
    <location>
        <begin position="661"/>
        <end position="673"/>
    </location>
</feature>
<dbReference type="PROSITE" id="PS01159">
    <property type="entry name" value="WW_DOMAIN_1"/>
    <property type="match status" value="1"/>
</dbReference>
<evidence type="ECO:0000259" key="3">
    <source>
        <dbReference type="PROSITE" id="PS50057"/>
    </source>
</evidence>
<feature type="domain" description="PDZ" evidence="4">
    <location>
        <begin position="103"/>
        <end position="180"/>
    </location>
</feature>
<sequence>MDAEDDDYHREGASEVPSNCDLCVLSDQRIFYIHHTTKKSYWEPPRVSWGCPFGFPYGWEQAIDSIGTPYFINHLDKTTTYDDPRQGVSGLSENGAATHEVREVEVERDAEIGFGFVAASEFPVMVQYVTVGGPSEGKLQVRDQLLKVNDVDAQDLPKDQVVQLIRASGDILRLSVTQMPRHTKNARSKKRCRVRFTDRVAVSSPESPSHLVPFIPNVMRVFLENGHTKSFKYDDSTTVQDVLEKLAEKLQLRCVENFALVLEHSYGARSSRISLLKPDQLVQSLGCRPNSSYMRCVLRVTFVPADPVTMHRECANSFAYYYQQCVNDVVGGRFAFEMRYEACLRLAALHVQQLAHDSGLVKSDGTISLRQMEKEYGLATFLPLILLENVKGKEIRKHLRFYLKKDSEQGNASHSKSPRSCVCAPPDPMICSESSIEAFFPDVQGTLGIRFKYVQIVGHLPSFGGRSFSVTLKDSLLDMIMQIDPRQGILVRHPGRAQPPTITIPFELLGSVSIENETDVLRCLSIALSNESGQILDFLLDKDDSDDLLLYIYGYYKLCEGKTLSYEVVDNVIDNYFEEPPAPPYRGIHSVNASTWSYSNSIGLGTEMLINFANDPPVYEQAIQATFFNAPQGSQPDLSYAEDGNEYSESETNPVVDESARSPSTGSRKSRLLQSTDSFLVRNKILSPQMPRDSIKLRKKRNSVPSEASTSSSLTIPKYARRYSSSSDTDNSLSLPRRRSRDDGASTDDDLGASSFGLSSPDQIPTIVPAIDIESLVGACHKKENLESLLLLFPDRICTDPELIDLTSCTPTEERRTFLEGTKAKDWPLHKSTMLAAGDRKQVRFAAATTALSPQSREPPPPSGQRGRDAPSSSNGALRGLTTSRSFPLEGSALVDHTVTMDAAIEEFLRRSNSISVTDQVSPPPPSAQSTPNRAKNHSMLATNVFQMETSKNISVNGALAGLERIGCKQAFRATSNTPLLDVSKCQVRRMSLKEFTGLEESPERREAAAAAAAYALNFAQRHRIATGGHSPSLLQKCSSRRRSSSGADHSCHIPEAVDELQEDVSADVEEPPPEDADEAIDYDAIEAKLTEIRSRLSETMKELANQKSPVRSVTVVAEADKVALLNESRRLAAGCKHMVRAVSEGHPDQRSASTVHHVVESADRVTGAAETIIAKSGSSVFSAQLMTAKTEQMLNALADTVAHLRQAEGKDPFGSETKELIRSSTTLAATLTQLLAAARTMK</sequence>
<dbReference type="Proteomes" id="UP001175271">
    <property type="component" value="Unassembled WGS sequence"/>
</dbReference>
<feature type="region of interest" description="Disordered" evidence="1">
    <location>
        <begin position="1030"/>
        <end position="1051"/>
    </location>
</feature>
<dbReference type="PROSITE" id="PS50200">
    <property type="entry name" value="RA"/>
    <property type="match status" value="1"/>
</dbReference>
<dbReference type="InterPro" id="IPR014352">
    <property type="entry name" value="FERM/acyl-CoA-bd_prot_sf"/>
</dbReference>
<dbReference type="GO" id="GO:0007165">
    <property type="term" value="P:signal transduction"/>
    <property type="evidence" value="ECO:0007669"/>
    <property type="project" value="InterPro"/>
</dbReference>
<dbReference type="SMART" id="SM00295">
    <property type="entry name" value="B41"/>
    <property type="match status" value="1"/>
</dbReference>
<reference evidence="6" key="1">
    <citation type="submission" date="2023-06" db="EMBL/GenBank/DDBJ databases">
        <title>Genomic analysis of the entomopathogenic nematode Steinernema hermaphroditum.</title>
        <authorList>
            <person name="Schwarz E.M."/>
            <person name="Heppert J.K."/>
            <person name="Baniya A."/>
            <person name="Schwartz H.T."/>
            <person name="Tan C.-H."/>
            <person name="Antoshechkin I."/>
            <person name="Sternberg P.W."/>
            <person name="Goodrich-Blair H."/>
            <person name="Dillman A.R."/>
        </authorList>
    </citation>
    <scope>NUCLEOTIDE SEQUENCE</scope>
    <source>
        <strain evidence="6">PS9179</strain>
        <tissue evidence="6">Whole animal</tissue>
    </source>
</reference>
<feature type="domain" description="Ras-associating" evidence="5">
    <location>
        <begin position="218"/>
        <end position="267"/>
    </location>
</feature>
<evidence type="ECO:0008006" key="8">
    <source>
        <dbReference type="Google" id="ProtNLM"/>
    </source>
</evidence>
<dbReference type="Pfam" id="PF21989">
    <property type="entry name" value="RA_2"/>
    <property type="match status" value="1"/>
</dbReference>
<feature type="compositionally biased region" description="Low complexity" evidence="1">
    <location>
        <begin position="724"/>
        <end position="735"/>
    </location>
</feature>
<keyword evidence="7" id="KW-1185">Reference proteome</keyword>
<dbReference type="InterPro" id="IPR036034">
    <property type="entry name" value="PDZ_sf"/>
</dbReference>
<dbReference type="InterPro" id="IPR019749">
    <property type="entry name" value="Band_41_domain"/>
</dbReference>
<feature type="domain" description="FERM" evidence="3">
    <location>
        <begin position="217"/>
        <end position="563"/>
    </location>
</feature>
<feature type="domain" description="WW" evidence="2">
    <location>
        <begin position="14"/>
        <end position="47"/>
    </location>
</feature>
<name>A0AA39I7H6_9BILA</name>
<dbReference type="SUPFAM" id="SSF51045">
    <property type="entry name" value="WW domain"/>
    <property type="match status" value="1"/>
</dbReference>
<dbReference type="Pfam" id="PF00397">
    <property type="entry name" value="WW"/>
    <property type="match status" value="1"/>
</dbReference>
<dbReference type="SMART" id="SM00228">
    <property type="entry name" value="PDZ"/>
    <property type="match status" value="1"/>
</dbReference>
<dbReference type="PROSITE" id="PS50106">
    <property type="entry name" value="PDZ"/>
    <property type="match status" value="1"/>
</dbReference>
<feature type="region of interest" description="Disordered" evidence="1">
    <location>
        <begin position="849"/>
        <end position="883"/>
    </location>
</feature>
<feature type="region of interest" description="Disordered" evidence="1">
    <location>
        <begin position="691"/>
        <end position="759"/>
    </location>
</feature>
<evidence type="ECO:0000259" key="5">
    <source>
        <dbReference type="PROSITE" id="PS50200"/>
    </source>
</evidence>
<dbReference type="InterPro" id="IPR001202">
    <property type="entry name" value="WW_dom"/>
</dbReference>
<evidence type="ECO:0000259" key="2">
    <source>
        <dbReference type="PROSITE" id="PS50020"/>
    </source>
</evidence>
<dbReference type="Gene3D" id="1.20.80.10">
    <property type="match status" value="1"/>
</dbReference>
<feature type="region of interest" description="Disordered" evidence="1">
    <location>
        <begin position="915"/>
        <end position="935"/>
    </location>
</feature>
<dbReference type="SUPFAM" id="SSF50156">
    <property type="entry name" value="PDZ domain-like"/>
    <property type="match status" value="1"/>
</dbReference>
<feature type="domain" description="WW" evidence="2">
    <location>
        <begin position="53"/>
        <end position="86"/>
    </location>
</feature>
<dbReference type="InterPro" id="IPR019748">
    <property type="entry name" value="FERM_central"/>
</dbReference>
<dbReference type="SUPFAM" id="SSF47031">
    <property type="entry name" value="Second domain of FERM"/>
    <property type="match status" value="1"/>
</dbReference>
<dbReference type="CDD" id="cd00201">
    <property type="entry name" value="WW"/>
    <property type="match status" value="2"/>
</dbReference>
<feature type="region of interest" description="Disordered" evidence="1">
    <location>
        <begin position="633"/>
        <end position="673"/>
    </location>
</feature>
<dbReference type="Gene3D" id="2.20.70.10">
    <property type="match status" value="1"/>
</dbReference>
<dbReference type="PROSITE" id="PS50020">
    <property type="entry name" value="WW_DOMAIN_2"/>
    <property type="match status" value="2"/>
</dbReference>
<dbReference type="InterPro" id="IPR000159">
    <property type="entry name" value="RA_dom"/>
</dbReference>
<protein>
    <recommendedName>
        <fullName evidence="8">FERM and PDZ domain-containing protein 4</fullName>
    </recommendedName>
</protein>
<dbReference type="InterPro" id="IPR035963">
    <property type="entry name" value="FERM_2"/>
</dbReference>
<dbReference type="PANTHER" id="PTHR46221:SF3">
    <property type="entry name" value="FERM AND PDZ DOMAIN-CONTAINING PROTEIN 4"/>
    <property type="match status" value="1"/>
</dbReference>
<dbReference type="EMBL" id="JAUCMV010000002">
    <property type="protein sequence ID" value="KAK0418169.1"/>
    <property type="molecule type" value="Genomic_DNA"/>
</dbReference>
<organism evidence="6 7">
    <name type="scientific">Steinernema hermaphroditum</name>
    <dbReference type="NCBI Taxonomy" id="289476"/>
    <lineage>
        <taxon>Eukaryota</taxon>
        <taxon>Metazoa</taxon>
        <taxon>Ecdysozoa</taxon>
        <taxon>Nematoda</taxon>
        <taxon>Chromadorea</taxon>
        <taxon>Rhabditida</taxon>
        <taxon>Tylenchina</taxon>
        <taxon>Panagrolaimomorpha</taxon>
        <taxon>Strongyloidoidea</taxon>
        <taxon>Steinernematidae</taxon>
        <taxon>Steinernema</taxon>
    </lineage>
</organism>
<dbReference type="PANTHER" id="PTHR46221">
    <property type="entry name" value="FERM AND PDZ DOMAIN-CONTAINING PROTEIN FAMILY MEMBER"/>
    <property type="match status" value="1"/>
</dbReference>
<dbReference type="Pfam" id="PF00595">
    <property type="entry name" value="PDZ"/>
    <property type="match status" value="1"/>
</dbReference>
<accession>A0AA39I7H6</accession>
<dbReference type="Gene3D" id="3.10.20.90">
    <property type="entry name" value="Phosphatidylinositol 3-kinase Catalytic Subunit, Chain A, domain 1"/>
    <property type="match status" value="1"/>
</dbReference>
<dbReference type="PROSITE" id="PS50057">
    <property type="entry name" value="FERM_3"/>
    <property type="match status" value="1"/>
</dbReference>